<evidence type="ECO:0000313" key="6">
    <source>
        <dbReference type="EnsemblMetazoa" id="XP_028515871.1"/>
    </source>
</evidence>
<dbReference type="OMA" id="WHGVHMR"/>
<dbReference type="GO" id="GO:0016491">
    <property type="term" value="F:oxidoreductase activity"/>
    <property type="evidence" value="ECO:0007669"/>
    <property type="project" value="UniProtKB-KW"/>
</dbReference>
<keyword evidence="2" id="KW-0479">Metal-binding</keyword>
<reference evidence="6" key="1">
    <citation type="submission" date="2022-11" db="UniProtKB">
        <authorList>
            <consortium name="EnsemblMetazoa"/>
        </authorList>
    </citation>
    <scope>IDENTIFICATION</scope>
</reference>
<keyword evidence="4" id="KW-0186">Copper</keyword>
<evidence type="ECO:0000256" key="3">
    <source>
        <dbReference type="ARBA" id="ARBA00023002"/>
    </source>
</evidence>
<dbReference type="InterPro" id="IPR011707">
    <property type="entry name" value="Cu-oxidase-like_N"/>
</dbReference>
<dbReference type="GO" id="GO:0005507">
    <property type="term" value="F:copper ion binding"/>
    <property type="evidence" value="ECO:0007669"/>
    <property type="project" value="InterPro"/>
</dbReference>
<dbReference type="PANTHER" id="PTHR11709">
    <property type="entry name" value="MULTI-COPPER OXIDASE"/>
    <property type="match status" value="1"/>
</dbReference>
<dbReference type="Pfam" id="PF07732">
    <property type="entry name" value="Cu-oxidase_3"/>
    <property type="match status" value="1"/>
</dbReference>
<dbReference type="InterPro" id="IPR045087">
    <property type="entry name" value="Cu-oxidase_fam"/>
</dbReference>
<evidence type="ECO:0000256" key="2">
    <source>
        <dbReference type="ARBA" id="ARBA00022723"/>
    </source>
</evidence>
<organism evidence="6 7">
    <name type="scientific">Exaiptasia diaphana</name>
    <name type="common">Tropical sea anemone</name>
    <name type="synonym">Aiptasia pulchella</name>
    <dbReference type="NCBI Taxonomy" id="2652724"/>
    <lineage>
        <taxon>Eukaryota</taxon>
        <taxon>Metazoa</taxon>
        <taxon>Cnidaria</taxon>
        <taxon>Anthozoa</taxon>
        <taxon>Hexacorallia</taxon>
        <taxon>Actiniaria</taxon>
        <taxon>Aiptasiidae</taxon>
        <taxon>Exaiptasia</taxon>
    </lineage>
</organism>
<keyword evidence="3" id="KW-0560">Oxidoreductase</keyword>
<keyword evidence="7" id="KW-1185">Reference proteome</keyword>
<evidence type="ECO:0000313" key="7">
    <source>
        <dbReference type="Proteomes" id="UP000887567"/>
    </source>
</evidence>
<dbReference type="Gene3D" id="2.60.40.420">
    <property type="entry name" value="Cupredoxins - blue copper proteins"/>
    <property type="match status" value="1"/>
</dbReference>
<dbReference type="SUPFAM" id="SSF49503">
    <property type="entry name" value="Cupredoxins"/>
    <property type="match status" value="1"/>
</dbReference>
<evidence type="ECO:0000256" key="4">
    <source>
        <dbReference type="ARBA" id="ARBA00023008"/>
    </source>
</evidence>
<evidence type="ECO:0000256" key="1">
    <source>
        <dbReference type="ARBA" id="ARBA00010609"/>
    </source>
</evidence>
<sequence length="161" mass="18647">MDKVHTADGYNKTIITINDQFPGPTIEVLEGAEVVVTVINNLLKEDTSIHWHGVHMRQHPWMDGVPFVTQCPIPTKQSFQYRFIADPPGTHWYHSHLRMQRADGLFGALIIHRSLPSAPYYVMTFNDWFRHHSTDIELSNPFNIVRKGYGDTFYSYSTRSK</sequence>
<dbReference type="GO" id="GO:0005886">
    <property type="term" value="C:plasma membrane"/>
    <property type="evidence" value="ECO:0007669"/>
    <property type="project" value="TreeGrafter"/>
</dbReference>
<dbReference type="AlphaFoldDB" id="A0A913YNU6"/>
<dbReference type="Proteomes" id="UP000887567">
    <property type="component" value="Unplaced"/>
</dbReference>
<dbReference type="KEGG" id="epa:114575358"/>
<accession>A0A913YNU6</accession>
<protein>
    <recommendedName>
        <fullName evidence="5">Plastocyanin-like domain-containing protein</fullName>
    </recommendedName>
</protein>
<dbReference type="PANTHER" id="PTHR11709:SF394">
    <property type="entry name" value="FI03373P-RELATED"/>
    <property type="match status" value="1"/>
</dbReference>
<dbReference type="EnsemblMetazoa" id="XM_028660070.1">
    <property type="protein sequence ID" value="XP_028515871.1"/>
    <property type="gene ID" value="LOC114575358"/>
</dbReference>
<dbReference type="InterPro" id="IPR008972">
    <property type="entry name" value="Cupredoxin"/>
</dbReference>
<evidence type="ECO:0000259" key="5">
    <source>
        <dbReference type="Pfam" id="PF07732"/>
    </source>
</evidence>
<name>A0A913YNU6_EXADI</name>
<proteinExistence type="inferred from homology"/>
<dbReference type="GO" id="GO:0006826">
    <property type="term" value="P:iron ion transport"/>
    <property type="evidence" value="ECO:0007669"/>
    <property type="project" value="TreeGrafter"/>
</dbReference>
<comment type="similarity">
    <text evidence="1">Belongs to the multicopper oxidase family.</text>
</comment>
<feature type="domain" description="Plastocyanin-like" evidence="5">
    <location>
        <begin position="5"/>
        <end position="113"/>
    </location>
</feature>
<dbReference type="OrthoDB" id="5985191at2759"/>
<dbReference type="CDD" id="cd13858">
    <property type="entry name" value="CuRO_1_tcLCC2_insect_like"/>
    <property type="match status" value="1"/>
</dbReference>